<accession>A0A167Y0P5</accession>
<evidence type="ECO:0000313" key="3">
    <source>
        <dbReference type="Proteomes" id="UP000242877"/>
    </source>
</evidence>
<dbReference type="OrthoDB" id="10525491at2759"/>
<reference evidence="2 3" key="1">
    <citation type="journal article" date="2016" name="Genome Biol. Evol.">
        <title>Divergent and convergent evolution of fungal pathogenicity.</title>
        <authorList>
            <person name="Shang Y."/>
            <person name="Xiao G."/>
            <person name="Zheng P."/>
            <person name="Cen K."/>
            <person name="Zhan S."/>
            <person name="Wang C."/>
        </authorList>
    </citation>
    <scope>NUCLEOTIDE SEQUENCE [LARGE SCALE GENOMIC DNA]</scope>
    <source>
        <strain evidence="2 3">ARSEF 7405</strain>
    </source>
</reference>
<dbReference type="VEuPathDB" id="FungiDB:AAP_03807"/>
<evidence type="ECO:0000313" key="2">
    <source>
        <dbReference type="EMBL" id="KZZ90712.1"/>
    </source>
</evidence>
<dbReference type="AlphaFoldDB" id="A0A167Y0P5"/>
<name>A0A167Y0P5_9EURO</name>
<organism evidence="2 3">
    <name type="scientific">Ascosphaera apis ARSEF 7405</name>
    <dbReference type="NCBI Taxonomy" id="392613"/>
    <lineage>
        <taxon>Eukaryota</taxon>
        <taxon>Fungi</taxon>
        <taxon>Dikarya</taxon>
        <taxon>Ascomycota</taxon>
        <taxon>Pezizomycotina</taxon>
        <taxon>Eurotiomycetes</taxon>
        <taxon>Eurotiomycetidae</taxon>
        <taxon>Onygenales</taxon>
        <taxon>Ascosphaeraceae</taxon>
        <taxon>Ascosphaera</taxon>
    </lineage>
</organism>
<sequence length="202" mass="23094">MDKIRLYDRGVISRSELQRYLRNMESDDDICLASCSELSSSTRSASSRSTSSRSSSSRSTSSRSSQKPVVRNHGNSSRGNNNASFNNCTFNGVDFASLRQPEQPRERDHEMTGPLMREHNVRCDATGRPIRQERTYYPPSGYDTGTLAYLESARLPSIRQTQDRYALERDEWPENRLAATEQYSSRRRRKDFGAEIHARVLS</sequence>
<dbReference type="Proteomes" id="UP000242877">
    <property type="component" value="Unassembled WGS sequence"/>
</dbReference>
<evidence type="ECO:0000256" key="1">
    <source>
        <dbReference type="SAM" id="MobiDB-lite"/>
    </source>
</evidence>
<keyword evidence="3" id="KW-1185">Reference proteome</keyword>
<feature type="compositionally biased region" description="Basic and acidic residues" evidence="1">
    <location>
        <begin position="102"/>
        <end position="118"/>
    </location>
</feature>
<feature type="region of interest" description="Disordered" evidence="1">
    <location>
        <begin position="98"/>
        <end position="118"/>
    </location>
</feature>
<proteinExistence type="predicted"/>
<protein>
    <submittedName>
        <fullName evidence="2">Uncharacterized protein</fullName>
    </submittedName>
</protein>
<feature type="region of interest" description="Disordered" evidence="1">
    <location>
        <begin position="38"/>
        <end position="85"/>
    </location>
</feature>
<feature type="compositionally biased region" description="Low complexity" evidence="1">
    <location>
        <begin position="39"/>
        <end position="85"/>
    </location>
</feature>
<dbReference type="EMBL" id="AZGZ01000016">
    <property type="protein sequence ID" value="KZZ90712.1"/>
    <property type="molecule type" value="Genomic_DNA"/>
</dbReference>
<gene>
    <name evidence="2" type="ORF">AAP_03807</name>
</gene>
<comment type="caution">
    <text evidence="2">The sequence shown here is derived from an EMBL/GenBank/DDBJ whole genome shotgun (WGS) entry which is preliminary data.</text>
</comment>